<feature type="transmembrane region" description="Helical" evidence="2">
    <location>
        <begin position="226"/>
        <end position="251"/>
    </location>
</feature>
<dbReference type="Pfam" id="PF03703">
    <property type="entry name" value="bPH_2"/>
    <property type="match status" value="3"/>
</dbReference>
<feature type="domain" description="YdbS-like PH" evidence="3">
    <location>
        <begin position="411"/>
        <end position="488"/>
    </location>
</feature>
<sequence length="489" mass="54950">MSETPAEEKETSLNWWRAHPLSPLTQMWVIFAVIAWNVGTSVYQEWNNGEGDFIARVGESLWQIIAESSFFFKLAIPLFLLALVLTYWGWFVTFFAVGSDAVYRRSGLLTKKYRTVNLERIQSIDIVRPFLPRLLGLSQVTVDVADGTDSALKIEYLKHSVANEFRSSLLRKVREAKSGEELETGAHTDTVSDPAITRAADPSAEETESATTTEERQLTRLPMGRLAMSILLNLKIWLILLFTVVSVGALVWASDNIWGAIVGNLAIVLMAATTAWNEFNQGFNFRIFHSSEGLKIRKGLTNSTTQSVPTGRIQALEIKQPLLWKRLGWFTITMNVAGYGLELKEESLHRSNLMLVATEEEIKKVLPLVVAQRWNAQREVETFPRVFSGSIPDDGFTPAPASSRWFDPLTYRRNGYLLTPTFLLIRRGLLTRRLTVVPHDCIQSVELSCGPLQRKTGLATLKLHSVAGQVTPQAKNIDRDNAKKLLALY</sequence>
<evidence type="ECO:0000313" key="5">
    <source>
        <dbReference type="Proteomes" id="UP000516421"/>
    </source>
</evidence>
<organism evidence="4 5">
    <name type="scientific">Rothia amarae</name>
    <dbReference type="NCBI Taxonomy" id="169480"/>
    <lineage>
        <taxon>Bacteria</taxon>
        <taxon>Bacillati</taxon>
        <taxon>Actinomycetota</taxon>
        <taxon>Actinomycetes</taxon>
        <taxon>Micrococcales</taxon>
        <taxon>Micrococcaceae</taxon>
        <taxon>Rothia</taxon>
    </lineage>
</organism>
<keyword evidence="2" id="KW-1133">Transmembrane helix</keyword>
<evidence type="ECO:0000256" key="1">
    <source>
        <dbReference type="SAM" id="MobiDB-lite"/>
    </source>
</evidence>
<feature type="region of interest" description="Disordered" evidence="1">
    <location>
        <begin position="178"/>
        <end position="216"/>
    </location>
</feature>
<feature type="transmembrane region" description="Helical" evidence="2">
    <location>
        <begin position="257"/>
        <end position="276"/>
    </location>
</feature>
<accession>A0A7H2BKF9</accession>
<name>A0A7H2BKF9_9MICC</name>
<dbReference type="InterPro" id="IPR005182">
    <property type="entry name" value="YdbS-like_PH"/>
</dbReference>
<evidence type="ECO:0000256" key="2">
    <source>
        <dbReference type="SAM" id="Phobius"/>
    </source>
</evidence>
<reference evidence="4 5" key="1">
    <citation type="submission" date="2020-09" db="EMBL/GenBank/DDBJ databases">
        <title>Investigation of environmental microbe.</title>
        <authorList>
            <person name="Ou Y."/>
            <person name="Kang Q."/>
        </authorList>
    </citation>
    <scope>NUCLEOTIDE SEQUENCE [LARGE SCALE GENOMIC DNA]</scope>
    <source>
        <strain evidence="4 5">KJZ-9</strain>
    </source>
</reference>
<feature type="domain" description="YdbS-like PH" evidence="3">
    <location>
        <begin position="285"/>
        <end position="340"/>
    </location>
</feature>
<dbReference type="RefSeq" id="WP_190617762.1">
    <property type="nucleotide sequence ID" value="NZ_CP061538.1"/>
</dbReference>
<evidence type="ECO:0000313" key="4">
    <source>
        <dbReference type="EMBL" id="QNV40155.1"/>
    </source>
</evidence>
<dbReference type="Proteomes" id="UP000516421">
    <property type="component" value="Chromosome"/>
</dbReference>
<dbReference type="PANTHER" id="PTHR34473:SF2">
    <property type="entry name" value="UPF0699 TRANSMEMBRANE PROTEIN YDBT"/>
    <property type="match status" value="1"/>
</dbReference>
<feature type="domain" description="YdbS-like PH" evidence="3">
    <location>
        <begin position="90"/>
        <end position="167"/>
    </location>
</feature>
<dbReference type="KEGG" id="rama:IDM48_01505"/>
<protein>
    <submittedName>
        <fullName evidence="4">PH domain-containing protein</fullName>
    </submittedName>
</protein>
<feature type="transmembrane region" description="Helical" evidence="2">
    <location>
        <begin position="78"/>
        <end position="103"/>
    </location>
</feature>
<gene>
    <name evidence="4" type="ORF">IDM48_01505</name>
</gene>
<keyword evidence="2" id="KW-0472">Membrane</keyword>
<evidence type="ECO:0000259" key="3">
    <source>
        <dbReference type="Pfam" id="PF03703"/>
    </source>
</evidence>
<dbReference type="PIRSF" id="PIRSF026631">
    <property type="entry name" value="UCP026631"/>
    <property type="match status" value="1"/>
</dbReference>
<proteinExistence type="predicted"/>
<dbReference type="EMBL" id="CP061538">
    <property type="protein sequence ID" value="QNV40155.1"/>
    <property type="molecule type" value="Genomic_DNA"/>
</dbReference>
<dbReference type="InterPro" id="IPR014529">
    <property type="entry name" value="UCP026631"/>
</dbReference>
<keyword evidence="2" id="KW-0812">Transmembrane</keyword>
<dbReference type="PANTHER" id="PTHR34473">
    <property type="entry name" value="UPF0699 TRANSMEMBRANE PROTEIN YDBS"/>
    <property type="match status" value="1"/>
</dbReference>
<feature type="transmembrane region" description="Helical" evidence="2">
    <location>
        <begin position="21"/>
        <end position="39"/>
    </location>
</feature>
<keyword evidence="5" id="KW-1185">Reference proteome</keyword>
<dbReference type="AlphaFoldDB" id="A0A7H2BKF9"/>